<dbReference type="GO" id="GO:0009252">
    <property type="term" value="P:peptidoglycan biosynthetic process"/>
    <property type="evidence" value="ECO:0007669"/>
    <property type="project" value="TreeGrafter"/>
</dbReference>
<dbReference type="InterPro" id="IPR000821">
    <property type="entry name" value="Ala_racemase"/>
</dbReference>
<dbReference type="InterPro" id="IPR029066">
    <property type="entry name" value="PLP-binding_barrel"/>
</dbReference>
<evidence type="ECO:0000313" key="7">
    <source>
        <dbReference type="Proteomes" id="UP000293519"/>
    </source>
</evidence>
<reference evidence="6 7" key="1">
    <citation type="journal article" date="2015" name="Stand. Genomic Sci.">
        <title>Genomic Encyclopedia of Bacterial and Archaeal Type Strains, Phase III: the genomes of soil and plant-associated and newly described type strains.</title>
        <authorList>
            <person name="Whitman W.B."/>
            <person name="Woyke T."/>
            <person name="Klenk H.P."/>
            <person name="Zhou Y."/>
            <person name="Lilburn T.G."/>
            <person name="Beck B.J."/>
            <person name="De Vos P."/>
            <person name="Vandamme P."/>
            <person name="Eisen J.A."/>
            <person name="Garrity G."/>
            <person name="Hugenholtz P."/>
            <person name="Kyrpides N.C."/>
        </authorList>
    </citation>
    <scope>NUCLEOTIDE SEQUENCE [LARGE SCALE GENOMIC DNA]</scope>
    <source>
        <strain evidence="6 7">CV2</strain>
    </source>
</reference>
<dbReference type="InterPro" id="IPR009006">
    <property type="entry name" value="Ala_racemase/Decarboxylase_C"/>
</dbReference>
<comment type="cofactor">
    <cofactor evidence="1 4">
        <name>pyridoxal 5'-phosphate</name>
        <dbReference type="ChEBI" id="CHEBI:597326"/>
    </cofactor>
</comment>
<dbReference type="SUPFAM" id="SSF50621">
    <property type="entry name" value="Alanine racemase C-terminal domain-like"/>
    <property type="match status" value="1"/>
</dbReference>
<dbReference type="SMART" id="SM01005">
    <property type="entry name" value="Ala_racemase_C"/>
    <property type="match status" value="1"/>
</dbReference>
<keyword evidence="7" id="KW-1185">Reference proteome</keyword>
<dbReference type="Pfam" id="PF01168">
    <property type="entry name" value="Ala_racemase_N"/>
    <property type="match status" value="1"/>
</dbReference>
<dbReference type="Proteomes" id="UP000293519">
    <property type="component" value="Unassembled WGS sequence"/>
</dbReference>
<dbReference type="GO" id="GO:0030170">
    <property type="term" value="F:pyridoxal phosphate binding"/>
    <property type="evidence" value="ECO:0007669"/>
    <property type="project" value="TreeGrafter"/>
</dbReference>
<dbReference type="RefSeq" id="WP_130486079.1">
    <property type="nucleotide sequence ID" value="NZ_SGWW01000005.1"/>
</dbReference>
<dbReference type="PRINTS" id="PR00992">
    <property type="entry name" value="ALARACEMASE"/>
</dbReference>
<dbReference type="PANTHER" id="PTHR30511:SF0">
    <property type="entry name" value="ALANINE RACEMASE, CATABOLIC-RELATED"/>
    <property type="match status" value="1"/>
</dbReference>
<dbReference type="PANTHER" id="PTHR30511">
    <property type="entry name" value="ALANINE RACEMASE"/>
    <property type="match status" value="1"/>
</dbReference>
<keyword evidence="3" id="KW-0413">Isomerase</keyword>
<dbReference type="GO" id="GO:0005829">
    <property type="term" value="C:cytosol"/>
    <property type="evidence" value="ECO:0007669"/>
    <property type="project" value="TreeGrafter"/>
</dbReference>
<dbReference type="PROSITE" id="PS00395">
    <property type="entry name" value="ALANINE_RACEMASE"/>
    <property type="match status" value="1"/>
</dbReference>
<sequence>MPGLRAHISTGALGRNIDHLRATVSPARLMVVVKADAYGHGALTVARVAQQHGITDLGALDLATALRLRAAGVPPEVRVLAWLYAPEQQFDEAIAARIDLGISRLSELERALDATRRRRAAGDHDAVAHLHLKLDTGLRRNGATAEEWPALVDAVARAEADGLAVARGVWTHIAEASEDDDTEALRRFERGVELARAAGLTRIERHLAASSAGLRRADVRLDMVRMGGHCWGIPSFDGVTPRDIGLEPVMTLTAPVVGVRSDDARAGRVGIVQAGYGDGIPRLAAGLVSVTVDGVRFPIVDVDRDELTVADPDALLTVGQTATLFGTGAHGEQTVREWGDAIGTLGDEITARILPRVPRAVGDEFVG</sequence>
<dbReference type="InterPro" id="IPR020622">
    <property type="entry name" value="Ala_racemase_pyridoxalP-BS"/>
</dbReference>
<protein>
    <submittedName>
        <fullName evidence="6">Alanine racemase</fullName>
    </submittedName>
</protein>
<organism evidence="6 7">
    <name type="scientific">Microcella putealis</name>
    <dbReference type="NCBI Taxonomy" id="337005"/>
    <lineage>
        <taxon>Bacteria</taxon>
        <taxon>Bacillati</taxon>
        <taxon>Actinomycetota</taxon>
        <taxon>Actinomycetes</taxon>
        <taxon>Micrococcales</taxon>
        <taxon>Microbacteriaceae</taxon>
        <taxon>Microcella</taxon>
    </lineage>
</organism>
<dbReference type="Pfam" id="PF00842">
    <property type="entry name" value="Ala_racemase_C"/>
    <property type="match status" value="1"/>
</dbReference>
<evidence type="ECO:0000256" key="1">
    <source>
        <dbReference type="ARBA" id="ARBA00001933"/>
    </source>
</evidence>
<evidence type="ECO:0000259" key="5">
    <source>
        <dbReference type="SMART" id="SM01005"/>
    </source>
</evidence>
<dbReference type="CDD" id="cd00430">
    <property type="entry name" value="PLPDE_III_AR"/>
    <property type="match status" value="1"/>
</dbReference>
<dbReference type="Gene3D" id="3.20.20.10">
    <property type="entry name" value="Alanine racemase"/>
    <property type="match status" value="1"/>
</dbReference>
<dbReference type="InterPro" id="IPR011079">
    <property type="entry name" value="Ala_racemase_C"/>
</dbReference>
<dbReference type="SUPFAM" id="SSF51419">
    <property type="entry name" value="PLP-binding barrel"/>
    <property type="match status" value="1"/>
</dbReference>
<dbReference type="EMBL" id="SGWW01000005">
    <property type="protein sequence ID" value="RZS54298.1"/>
    <property type="molecule type" value="Genomic_DNA"/>
</dbReference>
<dbReference type="InterPro" id="IPR001608">
    <property type="entry name" value="Ala_racemase_N"/>
</dbReference>
<feature type="domain" description="Alanine racemase C-terminal" evidence="5">
    <location>
        <begin position="249"/>
        <end position="362"/>
    </location>
</feature>
<evidence type="ECO:0000256" key="3">
    <source>
        <dbReference type="ARBA" id="ARBA00023235"/>
    </source>
</evidence>
<keyword evidence="2 4" id="KW-0663">Pyridoxal phosphate</keyword>
<proteinExistence type="predicted"/>
<evidence type="ECO:0000256" key="4">
    <source>
        <dbReference type="PIRSR" id="PIRSR600821-50"/>
    </source>
</evidence>
<dbReference type="GO" id="GO:0030632">
    <property type="term" value="P:D-alanine biosynthetic process"/>
    <property type="evidence" value="ECO:0007669"/>
    <property type="project" value="TreeGrafter"/>
</dbReference>
<gene>
    <name evidence="6" type="ORF">EV141_2295</name>
</gene>
<dbReference type="OrthoDB" id="9813814at2"/>
<dbReference type="AlphaFoldDB" id="A0A4Q7LL09"/>
<evidence type="ECO:0000313" key="6">
    <source>
        <dbReference type="EMBL" id="RZS54298.1"/>
    </source>
</evidence>
<feature type="modified residue" description="N6-(pyridoxal phosphate)lysine" evidence="4">
    <location>
        <position position="34"/>
    </location>
</feature>
<comment type="caution">
    <text evidence="6">The sequence shown here is derived from an EMBL/GenBank/DDBJ whole genome shotgun (WGS) entry which is preliminary data.</text>
</comment>
<dbReference type="Gene3D" id="2.40.37.10">
    <property type="entry name" value="Lyase, Ornithine Decarboxylase, Chain A, domain 1"/>
    <property type="match status" value="1"/>
</dbReference>
<accession>A0A4Q7LL09</accession>
<name>A0A4Q7LL09_9MICO</name>
<dbReference type="GO" id="GO:0008784">
    <property type="term" value="F:alanine racemase activity"/>
    <property type="evidence" value="ECO:0007669"/>
    <property type="project" value="InterPro"/>
</dbReference>
<evidence type="ECO:0000256" key="2">
    <source>
        <dbReference type="ARBA" id="ARBA00022898"/>
    </source>
</evidence>